<evidence type="ECO:0008006" key="4">
    <source>
        <dbReference type="Google" id="ProtNLM"/>
    </source>
</evidence>
<sequence>MKKLLVVLSSLMLLVTLAACGNGTPKNDASAAVPNPIAPSTAEEIQSKLGISIAVPKDATEVAYTIIADKTAQADFTLNNTACNYRIEKADALLDISGMYYEWTTKKDCKVGSYNGQLRLIDGKQGYCSWFDDSQKLLHSVSVESGASEESLLAVANSLL</sequence>
<protein>
    <recommendedName>
        <fullName evidence="4">DUF4367 domain-containing protein</fullName>
    </recommendedName>
</protein>
<keyword evidence="1" id="KW-0732">Signal</keyword>
<name>A0A1H0AI25_9FIRM</name>
<keyword evidence="3" id="KW-1185">Reference proteome</keyword>
<evidence type="ECO:0000313" key="2">
    <source>
        <dbReference type="EMBL" id="SDN33220.1"/>
    </source>
</evidence>
<dbReference type="AlphaFoldDB" id="A0A1H0AI25"/>
<evidence type="ECO:0000256" key="1">
    <source>
        <dbReference type="SAM" id="SignalP"/>
    </source>
</evidence>
<gene>
    <name evidence="2" type="ORF">SAMN05192585_11636</name>
</gene>
<feature type="chain" id="PRO_5039343821" description="DUF4367 domain-containing protein" evidence="1">
    <location>
        <begin position="19"/>
        <end position="160"/>
    </location>
</feature>
<dbReference type="PROSITE" id="PS51257">
    <property type="entry name" value="PROKAR_LIPOPROTEIN"/>
    <property type="match status" value="1"/>
</dbReference>
<dbReference type="RefSeq" id="WP_092640109.1">
    <property type="nucleotide sequence ID" value="NZ_FNID01000016.1"/>
</dbReference>
<evidence type="ECO:0000313" key="3">
    <source>
        <dbReference type="Proteomes" id="UP000199182"/>
    </source>
</evidence>
<feature type="signal peptide" evidence="1">
    <location>
        <begin position="1"/>
        <end position="18"/>
    </location>
</feature>
<proteinExistence type="predicted"/>
<dbReference type="Proteomes" id="UP000199182">
    <property type="component" value="Unassembled WGS sequence"/>
</dbReference>
<dbReference type="OrthoDB" id="2004138at2"/>
<dbReference type="STRING" id="258515.SAMN05192585_11636"/>
<reference evidence="2 3" key="1">
    <citation type="submission" date="2016-10" db="EMBL/GenBank/DDBJ databases">
        <authorList>
            <person name="de Groot N.N."/>
        </authorList>
    </citation>
    <scope>NUCLEOTIDE SEQUENCE [LARGE SCALE GENOMIC DNA]</scope>
    <source>
        <strain evidence="2 3">CGMCC 1.5012</strain>
    </source>
</reference>
<dbReference type="EMBL" id="FNID01000016">
    <property type="protein sequence ID" value="SDN33220.1"/>
    <property type="molecule type" value="Genomic_DNA"/>
</dbReference>
<organism evidence="2 3">
    <name type="scientific">Acetanaerobacterium elongatum</name>
    <dbReference type="NCBI Taxonomy" id="258515"/>
    <lineage>
        <taxon>Bacteria</taxon>
        <taxon>Bacillati</taxon>
        <taxon>Bacillota</taxon>
        <taxon>Clostridia</taxon>
        <taxon>Eubacteriales</taxon>
        <taxon>Oscillospiraceae</taxon>
        <taxon>Acetanaerobacterium</taxon>
    </lineage>
</organism>
<accession>A0A1H0AI25</accession>